<keyword evidence="5" id="KW-1185">Reference proteome</keyword>
<dbReference type="RefSeq" id="YP_010771402.1">
    <property type="nucleotide sequence ID" value="NC_074562.1"/>
</dbReference>
<dbReference type="SUPFAM" id="SSF55405">
    <property type="entry name" value="RNA bacteriophage capsid protein"/>
    <property type="match status" value="1"/>
</dbReference>
<comment type="subcellular location">
    <subcellularLocation>
        <location evidence="1">Virion</location>
    </subcellularLocation>
</comment>
<dbReference type="GO" id="GO:0019028">
    <property type="term" value="C:viral capsid"/>
    <property type="evidence" value="ECO:0007669"/>
    <property type="project" value="UniProtKB-KW"/>
</dbReference>
<dbReference type="KEGG" id="vg:80401113"/>
<protein>
    <submittedName>
        <fullName evidence="4">Coat protein</fullName>
    </submittedName>
</protein>
<evidence type="ECO:0000313" key="5">
    <source>
        <dbReference type="Proteomes" id="UP000676863"/>
    </source>
</evidence>
<keyword evidence="3" id="KW-0946">Virion</keyword>
<proteinExistence type="predicted"/>
<organism evidence="4 5">
    <name type="scientific">ssRNA phage SRR5466725_16</name>
    <dbReference type="NCBI Taxonomy" id="2786414"/>
    <lineage>
        <taxon>Viruses</taxon>
        <taxon>Riboviria</taxon>
        <taxon>Orthornavirae</taxon>
        <taxon>Lenarviricota</taxon>
        <taxon>Leviviricetes</taxon>
        <taxon>Norzivirales</taxon>
        <taxon>Fiersviridae</taxon>
        <taxon>Grendvuvirus</taxon>
        <taxon>Grendvuvirus asiocola</taxon>
    </lineage>
</organism>
<reference evidence="4" key="1">
    <citation type="submission" date="2020-09" db="EMBL/GenBank/DDBJ databases">
        <title>Leviviricetes taxonomy.</title>
        <authorList>
            <person name="Stockdale S.R."/>
            <person name="Callanan J."/>
            <person name="Adriaenssens E.M."/>
            <person name="Kuhn J.H."/>
            <person name="Rumnieks J."/>
            <person name="Shkoporov A."/>
            <person name="Draper L.A."/>
            <person name="Ross P."/>
            <person name="Hill C."/>
        </authorList>
    </citation>
    <scope>NUCLEOTIDE SEQUENCE</scope>
</reference>
<name>A0A8S5L501_9VIRU</name>
<dbReference type="InterPro" id="IPR015954">
    <property type="entry name" value="Phage_RNA-type_capsid"/>
</dbReference>
<evidence type="ECO:0000313" key="4">
    <source>
        <dbReference type="EMBL" id="DAD52413.1"/>
    </source>
</evidence>
<dbReference type="Gene3D" id="3.30.380.10">
    <property type="entry name" value="MS2 Viral Coat Protein"/>
    <property type="match status" value="1"/>
</dbReference>
<dbReference type="EMBL" id="BK014096">
    <property type="protein sequence ID" value="DAD52413.1"/>
    <property type="molecule type" value="Genomic_RNA"/>
</dbReference>
<sequence>MASIADINLANYAAVSKTFAARSSDGSLATWNEMSSGLYIGNPVVTLGQRLPGPNVRTYKVSLKVKLPTMAVTAPTTMSGIQPSPTVAYTNMFSGDFVMGQEASLTERRDLLAFSKNLLSHAVVTDAIENFRVPS</sequence>
<dbReference type="GeneID" id="80401113"/>
<evidence type="ECO:0000256" key="1">
    <source>
        <dbReference type="ARBA" id="ARBA00004328"/>
    </source>
</evidence>
<gene>
    <name evidence="4" type="primary">SRR5466725_16_2</name>
</gene>
<accession>A0A8S5L501</accession>
<keyword evidence="2 4" id="KW-0167">Capsid protein</keyword>
<dbReference type="Proteomes" id="UP000676863">
    <property type="component" value="Segment"/>
</dbReference>
<evidence type="ECO:0000256" key="3">
    <source>
        <dbReference type="ARBA" id="ARBA00022844"/>
    </source>
</evidence>
<evidence type="ECO:0000256" key="2">
    <source>
        <dbReference type="ARBA" id="ARBA00022561"/>
    </source>
</evidence>